<name>A0AAV6VZC8_9ARAC</name>
<reference evidence="1 2" key="1">
    <citation type="journal article" date="2022" name="Nat. Ecol. Evol.">
        <title>A masculinizing supergene underlies an exaggerated male reproductive morph in a spider.</title>
        <authorList>
            <person name="Hendrickx F."/>
            <person name="De Corte Z."/>
            <person name="Sonet G."/>
            <person name="Van Belleghem S.M."/>
            <person name="Kostlbacher S."/>
            <person name="Vangestel C."/>
        </authorList>
    </citation>
    <scope>NUCLEOTIDE SEQUENCE [LARGE SCALE GENOMIC DNA]</scope>
    <source>
        <strain evidence="1">W744_W776</strain>
    </source>
</reference>
<evidence type="ECO:0000313" key="2">
    <source>
        <dbReference type="Proteomes" id="UP000827092"/>
    </source>
</evidence>
<dbReference type="EMBL" id="JAFNEN010000009">
    <property type="protein sequence ID" value="KAG8201031.1"/>
    <property type="molecule type" value="Genomic_DNA"/>
</dbReference>
<keyword evidence="2" id="KW-1185">Reference proteome</keyword>
<dbReference type="Proteomes" id="UP000827092">
    <property type="component" value="Unassembled WGS sequence"/>
</dbReference>
<gene>
    <name evidence="1" type="ORF">JTE90_002708</name>
</gene>
<sequence length="101" mass="11609">MGATEEMDETVEMKFGLVSLEAQVLQPHFYLSRDHSPVMSPTFVSRETILRHPMAEMIKLGTTEEMDETVEMVFGLVPLEPQVLQLHFCLPRDLSRHFCDT</sequence>
<protein>
    <submittedName>
        <fullName evidence="1">Uncharacterized protein</fullName>
    </submittedName>
</protein>
<comment type="caution">
    <text evidence="1">The sequence shown here is derived from an EMBL/GenBank/DDBJ whole genome shotgun (WGS) entry which is preliminary data.</text>
</comment>
<accession>A0AAV6VZC8</accession>
<dbReference type="AlphaFoldDB" id="A0AAV6VZC8"/>
<organism evidence="1 2">
    <name type="scientific">Oedothorax gibbosus</name>
    <dbReference type="NCBI Taxonomy" id="931172"/>
    <lineage>
        <taxon>Eukaryota</taxon>
        <taxon>Metazoa</taxon>
        <taxon>Ecdysozoa</taxon>
        <taxon>Arthropoda</taxon>
        <taxon>Chelicerata</taxon>
        <taxon>Arachnida</taxon>
        <taxon>Araneae</taxon>
        <taxon>Araneomorphae</taxon>
        <taxon>Entelegynae</taxon>
        <taxon>Araneoidea</taxon>
        <taxon>Linyphiidae</taxon>
        <taxon>Erigoninae</taxon>
        <taxon>Oedothorax</taxon>
    </lineage>
</organism>
<evidence type="ECO:0000313" key="1">
    <source>
        <dbReference type="EMBL" id="KAG8201031.1"/>
    </source>
</evidence>
<proteinExistence type="predicted"/>